<dbReference type="FunFam" id="3.10.110.10:FF:000024">
    <property type="entry name" value="Ubiquitin-conjugating enzyme 5, E2"/>
    <property type="match status" value="1"/>
</dbReference>
<dbReference type="InterPro" id="IPR001606">
    <property type="entry name" value="ARID_dom"/>
</dbReference>
<accession>A0A498KLR8</accession>
<dbReference type="PANTHER" id="PTHR46410:SF23">
    <property type="entry name" value="AT-RICH INTERACTIVE DOMAIN-CONTAINING PROTEIN 1 ISOFORM X1"/>
    <property type="match status" value="1"/>
</dbReference>
<dbReference type="SUPFAM" id="SSF54495">
    <property type="entry name" value="UBC-like"/>
    <property type="match status" value="1"/>
</dbReference>
<dbReference type="PROSITE" id="PS51011">
    <property type="entry name" value="ARID"/>
    <property type="match status" value="1"/>
</dbReference>
<proteinExistence type="predicted"/>
<evidence type="ECO:0000259" key="10">
    <source>
        <dbReference type="PROSITE" id="PS50127"/>
    </source>
</evidence>
<feature type="domain" description="UBC core" evidence="10">
    <location>
        <begin position="721"/>
        <end position="882"/>
    </location>
</feature>
<dbReference type="PANTHER" id="PTHR46410">
    <property type="entry name" value="AT-RICH INTERACTIVE DOMAIN-CONTAINING PROTEIN 2"/>
    <property type="match status" value="1"/>
</dbReference>
<dbReference type="GO" id="GO:0003677">
    <property type="term" value="F:DNA binding"/>
    <property type="evidence" value="ECO:0007669"/>
    <property type="project" value="InterPro"/>
</dbReference>
<evidence type="ECO:0000256" key="1">
    <source>
        <dbReference type="ARBA" id="ARBA00012486"/>
    </source>
</evidence>
<dbReference type="InterPro" id="IPR000608">
    <property type="entry name" value="UBC"/>
</dbReference>
<dbReference type="PROSITE" id="PS00183">
    <property type="entry name" value="UBC_1"/>
    <property type="match status" value="1"/>
</dbReference>
<feature type="active site" description="Glycyl thioester intermediate" evidence="8">
    <location>
        <position position="819"/>
    </location>
</feature>
<dbReference type="Pfam" id="PF00179">
    <property type="entry name" value="UQ_con"/>
    <property type="match status" value="1"/>
</dbReference>
<sequence>MQKTPQKNTTPVLGLNSESMAGWSWLAEESALDCNETPKEDPTDGSSADLEPPPKSPKRFVFYVPDKLRCWFDQFLGGFLKEICAQDLLRPLPPMISNGQRVDLLKLFWVVRRRGGFLVLSEIGVWDSVAEECGLGLSLGWAVKLVYVKYLYLLEKFIEKKDLEWSLASSDIDLGEHLMALQEELTEFFSDMSDQKLKDGGYPHVELSSKSFKDSNEVESAVADSGRLKKSGVSEEFLDLDTMSVANVLNAGKFGNGNVPLSGCGMKYFVDLTNSMEDDDNLCDNNEVKSEMGESGRGKKNYDIGEEVMILDPSAVEEVMILDPSAVEEANSFCKRKRESFSGSEVGELRRGKKNHSSDEHVMILDASTVKEKSPFCEAKQESLCMLNWVKKIAKDPCDPSVGSLPERSKWKFFGKEENWMQVLQAREAIFLKRNADSGPEQSNWQNQRMHPSMYDDNFGSAYNLRERLRLEKKLLSDGRTPQSGPCSESSSASDLDKNSPGMAGMEDELRGTSDYSPSHIPLGSNYQAQLPEWTGEASESESKWLGSRIWPLEKPKHRYLIERDPIGKGRQESCGCQVPGSIECVRFHISEKRLRVKRELGAAFYHWEFNQMGEEVGLPWTAEEGKKFEALVKSNPLSIGLRFWDEIYRTFTKKSRRELVSYYFNVFLLQRRGYQNRFTPNNIDSDDEELESESMTNGKRHRGLFEIEIMRGKDGPFSEVILKRFNDEHGLGSAAVAIRSSNDALWVWMMSDYKVEMINDGMHEFYVDFHGPTDSIYQGGVWRIRVELPDAYPYKSPSIGFVNKIYHPNVDEMSGSVCLDVINQTWSPMFDLVNVFEVFLPQLLLYPNPSDPLNGEAAALMMRDRPAYEQRVKEFCLKYAKPEDIGAAPEEESSDEEMSDAESDSCDDQPLARRPTNAYTVNKASVAMIHKNPQVNSTKTDFGTEMTMVTLKSS</sequence>
<dbReference type="SUPFAM" id="SSF46774">
    <property type="entry name" value="ARID-like"/>
    <property type="match status" value="1"/>
</dbReference>
<dbReference type="InterPro" id="IPR023313">
    <property type="entry name" value="UBQ-conjugating_AS"/>
</dbReference>
<reference evidence="12 13" key="1">
    <citation type="submission" date="2018-10" db="EMBL/GenBank/DDBJ databases">
        <title>A high-quality apple genome assembly.</title>
        <authorList>
            <person name="Hu J."/>
        </authorList>
    </citation>
    <scope>NUCLEOTIDE SEQUENCE [LARGE SCALE GENOMIC DNA]</scope>
    <source>
        <strain evidence="13">cv. HFTH1</strain>
        <tissue evidence="12">Young leaf</tissue>
    </source>
</reference>
<dbReference type="InterPro" id="IPR001005">
    <property type="entry name" value="SANT/Myb"/>
</dbReference>
<dbReference type="Gene3D" id="3.10.110.10">
    <property type="entry name" value="Ubiquitin Conjugating Enzyme"/>
    <property type="match status" value="1"/>
</dbReference>
<organism evidence="12 13">
    <name type="scientific">Malus domestica</name>
    <name type="common">Apple</name>
    <name type="synonym">Pyrus malus</name>
    <dbReference type="NCBI Taxonomy" id="3750"/>
    <lineage>
        <taxon>Eukaryota</taxon>
        <taxon>Viridiplantae</taxon>
        <taxon>Streptophyta</taxon>
        <taxon>Embryophyta</taxon>
        <taxon>Tracheophyta</taxon>
        <taxon>Spermatophyta</taxon>
        <taxon>Magnoliopsida</taxon>
        <taxon>eudicotyledons</taxon>
        <taxon>Gunneridae</taxon>
        <taxon>Pentapetalae</taxon>
        <taxon>rosids</taxon>
        <taxon>fabids</taxon>
        <taxon>Rosales</taxon>
        <taxon>Rosaceae</taxon>
        <taxon>Amygdaloideae</taxon>
        <taxon>Maleae</taxon>
        <taxon>Malus</taxon>
    </lineage>
</organism>
<evidence type="ECO:0000313" key="12">
    <source>
        <dbReference type="EMBL" id="RXI08111.1"/>
    </source>
</evidence>
<name>A0A498KLR8_MALDO</name>
<feature type="compositionally biased region" description="Polar residues" evidence="9">
    <location>
        <begin position="480"/>
        <end position="494"/>
    </location>
</feature>
<keyword evidence="2" id="KW-0808">Transferase</keyword>
<dbReference type="CDD" id="cd16100">
    <property type="entry name" value="ARID"/>
    <property type="match status" value="1"/>
</dbReference>
<feature type="region of interest" description="Disordered" evidence="9">
    <location>
        <begin position="34"/>
        <end position="54"/>
    </location>
</feature>
<dbReference type="CDD" id="cd23797">
    <property type="entry name" value="UBCc_UBE2H"/>
    <property type="match status" value="1"/>
</dbReference>
<dbReference type="PROSITE" id="PS50127">
    <property type="entry name" value="UBC_2"/>
    <property type="match status" value="1"/>
</dbReference>
<evidence type="ECO:0000313" key="13">
    <source>
        <dbReference type="Proteomes" id="UP000290289"/>
    </source>
</evidence>
<feature type="region of interest" description="Disordered" evidence="9">
    <location>
        <begin position="887"/>
        <end position="918"/>
    </location>
</feature>
<dbReference type="Proteomes" id="UP000290289">
    <property type="component" value="Chromosome 1"/>
</dbReference>
<dbReference type="GO" id="GO:0061631">
    <property type="term" value="F:ubiquitin conjugating enzyme activity"/>
    <property type="evidence" value="ECO:0007669"/>
    <property type="project" value="UniProtKB-EC"/>
</dbReference>
<evidence type="ECO:0000256" key="4">
    <source>
        <dbReference type="ARBA" id="ARBA00022786"/>
    </source>
</evidence>
<evidence type="ECO:0000256" key="5">
    <source>
        <dbReference type="ARBA" id="ARBA00022840"/>
    </source>
</evidence>
<keyword evidence="13" id="KW-1185">Reference proteome</keyword>
<comment type="caution">
    <text evidence="12">The sequence shown here is derived from an EMBL/GenBank/DDBJ whole genome shotgun (WGS) entry which is preliminary data.</text>
</comment>
<dbReference type="EMBL" id="RDQH01000327">
    <property type="protein sequence ID" value="RXI08111.1"/>
    <property type="molecule type" value="Genomic_DNA"/>
</dbReference>
<dbReference type="SMART" id="SM01189">
    <property type="entry name" value="ELM2"/>
    <property type="match status" value="1"/>
</dbReference>
<keyword evidence="6" id="KW-0539">Nucleus</keyword>
<dbReference type="InterPro" id="IPR016135">
    <property type="entry name" value="UBQ-conjugating_enzyme/RWD"/>
</dbReference>
<keyword evidence="4" id="KW-0833">Ubl conjugation pathway</keyword>
<evidence type="ECO:0000256" key="6">
    <source>
        <dbReference type="ARBA" id="ARBA00023242"/>
    </source>
</evidence>
<dbReference type="GO" id="GO:0005524">
    <property type="term" value="F:ATP binding"/>
    <property type="evidence" value="ECO:0007669"/>
    <property type="project" value="UniProtKB-KW"/>
</dbReference>
<keyword evidence="3" id="KW-0547">Nucleotide-binding</keyword>
<protein>
    <recommendedName>
        <fullName evidence="1">E2 ubiquitin-conjugating enzyme</fullName>
        <ecNumber evidence="1">2.3.2.23</ecNumber>
    </recommendedName>
</protein>
<evidence type="ECO:0000256" key="8">
    <source>
        <dbReference type="PROSITE-ProRule" id="PRU10133"/>
    </source>
</evidence>
<dbReference type="InterPro" id="IPR000949">
    <property type="entry name" value="ELM2_dom"/>
</dbReference>
<dbReference type="Pfam" id="PF01388">
    <property type="entry name" value="ARID"/>
    <property type="match status" value="1"/>
</dbReference>
<gene>
    <name evidence="12" type="ORF">DVH24_014677</name>
</gene>
<evidence type="ECO:0000256" key="9">
    <source>
        <dbReference type="SAM" id="MobiDB-lite"/>
    </source>
</evidence>
<keyword evidence="5" id="KW-0067">ATP-binding</keyword>
<dbReference type="GO" id="GO:0006511">
    <property type="term" value="P:ubiquitin-dependent protein catabolic process"/>
    <property type="evidence" value="ECO:0007669"/>
    <property type="project" value="UniProtKB-ARBA"/>
</dbReference>
<evidence type="ECO:0000259" key="11">
    <source>
        <dbReference type="PROSITE" id="PS51011"/>
    </source>
</evidence>
<dbReference type="SMART" id="SM00501">
    <property type="entry name" value="BRIGHT"/>
    <property type="match status" value="1"/>
</dbReference>
<comment type="function">
    <text evidence="7">Accepts the ubiquitin from the E1 complex and catalyzes its covalent attachment to other proteins.</text>
</comment>
<dbReference type="InterPro" id="IPR036431">
    <property type="entry name" value="ARID_dom_sf"/>
</dbReference>
<dbReference type="AlphaFoldDB" id="A0A498KLR8"/>
<evidence type="ECO:0000256" key="7">
    <source>
        <dbReference type="ARBA" id="ARBA00056190"/>
    </source>
</evidence>
<dbReference type="Gene3D" id="1.10.150.60">
    <property type="entry name" value="ARID DNA-binding domain"/>
    <property type="match status" value="1"/>
</dbReference>
<dbReference type="CDD" id="cd00167">
    <property type="entry name" value="SANT"/>
    <property type="match status" value="1"/>
</dbReference>
<feature type="domain" description="ARID" evidence="11">
    <location>
        <begin position="66"/>
        <end position="159"/>
    </location>
</feature>
<dbReference type="SMART" id="SM00212">
    <property type="entry name" value="UBCc"/>
    <property type="match status" value="1"/>
</dbReference>
<dbReference type="EC" id="2.3.2.23" evidence="1"/>
<feature type="compositionally biased region" description="Acidic residues" evidence="9">
    <location>
        <begin position="890"/>
        <end position="908"/>
    </location>
</feature>
<evidence type="ECO:0000256" key="2">
    <source>
        <dbReference type="ARBA" id="ARBA00022679"/>
    </source>
</evidence>
<feature type="region of interest" description="Disordered" evidence="9">
    <location>
        <begin position="475"/>
        <end position="522"/>
    </location>
</feature>
<evidence type="ECO:0000256" key="3">
    <source>
        <dbReference type="ARBA" id="ARBA00022741"/>
    </source>
</evidence>